<evidence type="ECO:0000256" key="1">
    <source>
        <dbReference type="RuleBase" id="RU003707"/>
    </source>
</evidence>
<comment type="similarity">
    <text evidence="1">Belongs to the enoyl-CoA hydratase/isomerase family.</text>
</comment>
<dbReference type="Gene3D" id="3.90.226.10">
    <property type="entry name" value="2-enoyl-CoA Hydratase, Chain A, domain 1"/>
    <property type="match status" value="1"/>
</dbReference>
<comment type="caution">
    <text evidence="2">The sequence shown here is derived from an EMBL/GenBank/DDBJ whole genome shotgun (WGS) entry which is preliminary data.</text>
</comment>
<dbReference type="SUPFAM" id="SSF52096">
    <property type="entry name" value="ClpP/crotonase"/>
    <property type="match status" value="1"/>
</dbReference>
<dbReference type="RefSeq" id="WP_134130499.1">
    <property type="nucleotide sequence ID" value="NZ_SODU01000002.1"/>
</dbReference>
<accession>A0ABY2FGM2</accession>
<protein>
    <submittedName>
        <fullName evidence="2">Enoyl-CoA hydratase/carnithine racemase</fullName>
    </submittedName>
</protein>
<dbReference type="PROSITE" id="PS00166">
    <property type="entry name" value="ENOYL_COA_HYDRATASE"/>
    <property type="match status" value="1"/>
</dbReference>
<name>A0ABY2FGM2_9ACTN</name>
<dbReference type="CDD" id="cd06558">
    <property type="entry name" value="crotonase-like"/>
    <property type="match status" value="1"/>
</dbReference>
<sequence>MNAPQFHVTEVSDTYWRATFENGSVNLVDLDTIDQLGDLVARIEGAPALTVVVFDSRNRDFFMAHWDVTADRAQLAAMAPGPTGLHPYVDNLVRLSKVPAVTVSAIRGRVRGAGSEFVLATDVRFASETAVLGQVEVGLGTVPGGGSMARLTRLVGRARAAEIILGADDFPAALAERYGYVNRVLPDAELDAFVDRFARRIAGFDKVAIEAAKALLDLASLPADEEFGPAMTAFLRTAWRPANAVRIRQLLERGLQTPAGAELDLAAAIGELARPHSDHHQDGRSPR</sequence>
<proteinExistence type="inferred from homology"/>
<dbReference type="PANTHER" id="PTHR43459:SF1">
    <property type="entry name" value="EG:BACN32G11.4 PROTEIN"/>
    <property type="match status" value="1"/>
</dbReference>
<dbReference type="PANTHER" id="PTHR43459">
    <property type="entry name" value="ENOYL-COA HYDRATASE"/>
    <property type="match status" value="1"/>
</dbReference>
<evidence type="ECO:0000313" key="2">
    <source>
        <dbReference type="EMBL" id="TDW90528.1"/>
    </source>
</evidence>
<organism evidence="2 3">
    <name type="scientific">Kribbella pratensis</name>
    <dbReference type="NCBI Taxonomy" id="2512112"/>
    <lineage>
        <taxon>Bacteria</taxon>
        <taxon>Bacillati</taxon>
        <taxon>Actinomycetota</taxon>
        <taxon>Actinomycetes</taxon>
        <taxon>Propionibacteriales</taxon>
        <taxon>Kribbellaceae</taxon>
        <taxon>Kribbella</taxon>
    </lineage>
</organism>
<dbReference type="Proteomes" id="UP000295060">
    <property type="component" value="Unassembled WGS sequence"/>
</dbReference>
<dbReference type="InterPro" id="IPR029045">
    <property type="entry name" value="ClpP/crotonase-like_dom_sf"/>
</dbReference>
<dbReference type="InterPro" id="IPR001753">
    <property type="entry name" value="Enoyl-CoA_hydra/iso"/>
</dbReference>
<gene>
    <name evidence="2" type="ORF">EV137_4348</name>
</gene>
<evidence type="ECO:0000313" key="3">
    <source>
        <dbReference type="Proteomes" id="UP000295060"/>
    </source>
</evidence>
<reference evidence="2 3" key="1">
    <citation type="submission" date="2019-03" db="EMBL/GenBank/DDBJ databases">
        <title>Genomic Encyclopedia of Type Strains, Phase III (KMG-III): the genomes of soil and plant-associated and newly described type strains.</title>
        <authorList>
            <person name="Whitman W."/>
        </authorList>
    </citation>
    <scope>NUCLEOTIDE SEQUENCE [LARGE SCALE GENOMIC DNA]</scope>
    <source>
        <strain evidence="2 3">VKMAc-2574</strain>
    </source>
</reference>
<dbReference type="InterPro" id="IPR018376">
    <property type="entry name" value="Enoyl-CoA_hyd/isom_CS"/>
</dbReference>
<dbReference type="EMBL" id="SODU01000002">
    <property type="protein sequence ID" value="TDW90528.1"/>
    <property type="molecule type" value="Genomic_DNA"/>
</dbReference>
<keyword evidence="3" id="KW-1185">Reference proteome</keyword>
<dbReference type="Pfam" id="PF00378">
    <property type="entry name" value="ECH_1"/>
    <property type="match status" value="1"/>
</dbReference>